<evidence type="ECO:0000256" key="4">
    <source>
        <dbReference type="ARBA" id="ARBA00012773"/>
    </source>
</evidence>
<gene>
    <name evidence="18" type="ORF">PBOR_29340</name>
</gene>
<name>A0A089LN39_PAEBO</name>
<evidence type="ECO:0000256" key="5">
    <source>
        <dbReference type="ARBA" id="ARBA00014775"/>
    </source>
</evidence>
<evidence type="ECO:0000256" key="13">
    <source>
        <dbReference type="ARBA" id="ARBA00047967"/>
    </source>
</evidence>
<dbReference type="NCBIfam" id="TIGR01286">
    <property type="entry name" value="nifK"/>
    <property type="match status" value="1"/>
</dbReference>
<dbReference type="Pfam" id="PF11844">
    <property type="entry name" value="DUF3364"/>
    <property type="match status" value="1"/>
</dbReference>
<evidence type="ECO:0000256" key="10">
    <source>
        <dbReference type="ARBA" id="ARBA00023004"/>
    </source>
</evidence>
<keyword evidence="11 15" id="KW-0411">Iron-sulfur</keyword>
<keyword evidence="12 14" id="KW-0535">Nitrogen fixation</keyword>
<comment type="cofactor">
    <cofactor evidence="15">
        <name>[8Fe-7S] cluster</name>
        <dbReference type="ChEBI" id="CHEBI:21143"/>
    </cofactor>
    <text evidence="15">Binds 1 [8Fe-7S] cluster per heterodimer.</text>
</comment>
<evidence type="ECO:0000256" key="7">
    <source>
        <dbReference type="ARBA" id="ARBA00022741"/>
    </source>
</evidence>
<sequence length="519" mass="57118">MSKDELNIKDNTSLFKEERYVQQRENKKQFEAPCSEQETAEALAYSKSAEYMEKNFNRQNVVINPHKACQPLGSVMAALGFEKTLPFVHGSQGCNAYFRSHLSRHFKEPTPSVSTSMTEDAAVFGGMNNLIDGLENSVALYKPEMVAICTTCMAEVIGDDLNSFIGNARIKGVISEEYPVAYCNTPSFVGSHITGYDAMIKGILSYLYTRSGIESKPGSGADSGEKLNVLLGFEPYTGNFAELRKILAAFDTKYTILGDHSGNYDSPATGEYEYYYGGTKLEDVPQAANALGTLSLQKYTLKKTQEYISGTWNQQISALSTPLGIKGTDQLLEAISELTGLPVPASLTEERGRVVDALMDSHPYLHGKRVALVGDPDLLIGLIGFCLETGMEPVHIVCSNGDVDYNEVKFKDEAEALLATSPYGSEATVHVGKDLWHMRSLLLNDTVDLAIGSSHLKFAAKDADVPLIRVGFPIFDRHHMHRYPIIGYQGTLNLLSLIVNTILQQLDDNHSGFNFELVR</sequence>
<accession>A0A089LN39</accession>
<evidence type="ECO:0000256" key="9">
    <source>
        <dbReference type="ARBA" id="ARBA00023002"/>
    </source>
</evidence>
<evidence type="ECO:0000256" key="1">
    <source>
        <dbReference type="ARBA" id="ARBA00002621"/>
    </source>
</evidence>
<dbReference type="PANTHER" id="PTHR33712">
    <property type="entry name" value="LIGHT-INDEPENDENT PROTOCHLOROPHYLLIDE REDUCTASE SUBUNIT B"/>
    <property type="match status" value="1"/>
</dbReference>
<comment type="similarity">
    <text evidence="2 14">Belongs to the NifD/NifK/NifE/NifN family.</text>
</comment>
<dbReference type="PANTHER" id="PTHR33712:SF7">
    <property type="entry name" value="LIGHT-INDEPENDENT PROTOCHLOROPHYLLIDE REDUCTASE SUBUNIT B"/>
    <property type="match status" value="1"/>
</dbReference>
<evidence type="ECO:0000256" key="15">
    <source>
        <dbReference type="RuleBase" id="RU364127"/>
    </source>
</evidence>
<keyword evidence="8 15" id="KW-0067">ATP-binding</keyword>
<dbReference type="InterPro" id="IPR000318">
    <property type="entry name" value="Nase_comp1_CS"/>
</dbReference>
<dbReference type="PROSITE" id="PS00090">
    <property type="entry name" value="NITROGENASE_1_2"/>
    <property type="match status" value="1"/>
</dbReference>
<dbReference type="Proteomes" id="UP000029518">
    <property type="component" value="Chromosome"/>
</dbReference>
<dbReference type="EC" id="1.18.6.1" evidence="4 15"/>
<organism evidence="18 19">
    <name type="scientific">Paenibacillus borealis</name>
    <dbReference type="NCBI Taxonomy" id="160799"/>
    <lineage>
        <taxon>Bacteria</taxon>
        <taxon>Bacillati</taxon>
        <taxon>Bacillota</taxon>
        <taxon>Bacilli</taxon>
        <taxon>Bacillales</taxon>
        <taxon>Paenibacillaceae</taxon>
        <taxon>Paenibacillus</taxon>
    </lineage>
</organism>
<dbReference type="AlphaFoldDB" id="A0A089LN39"/>
<feature type="domain" description="Nitrogenase/oxidoreductase component 1" evidence="16">
    <location>
        <begin position="69"/>
        <end position="502"/>
    </location>
</feature>
<evidence type="ECO:0000313" key="18">
    <source>
        <dbReference type="EMBL" id="AIQ60588.1"/>
    </source>
</evidence>
<proteinExistence type="inferred from homology"/>
<evidence type="ECO:0000256" key="12">
    <source>
        <dbReference type="ARBA" id="ARBA00023231"/>
    </source>
</evidence>
<dbReference type="OrthoDB" id="9800746at2"/>
<dbReference type="InterPro" id="IPR005976">
    <property type="entry name" value="Nase_Mo-Fe_CF_bsu"/>
</dbReference>
<protein>
    <recommendedName>
        <fullName evidence="5 15">Nitrogenase molybdenum-iron protein beta chain</fullName>
        <ecNumber evidence="4 15">1.18.6.1</ecNumber>
    </recommendedName>
    <alternativeName>
        <fullName evidence="15">Dinitrogenase</fullName>
    </alternativeName>
</protein>
<comment type="function">
    <text evidence="1 15">This molybdenum-iron protein is part of the nitrogenase complex that catalyzes the key enzymatic reactions in nitrogen fixation.</text>
</comment>
<evidence type="ECO:0000256" key="2">
    <source>
        <dbReference type="ARBA" id="ARBA00011002"/>
    </source>
</evidence>
<dbReference type="PROSITE" id="PS00699">
    <property type="entry name" value="NITROGENASE_1_1"/>
    <property type="match status" value="1"/>
</dbReference>
<evidence type="ECO:0000256" key="11">
    <source>
        <dbReference type="ARBA" id="ARBA00023014"/>
    </source>
</evidence>
<keyword evidence="6 15" id="KW-0479">Metal-binding</keyword>
<evidence type="ECO:0000259" key="17">
    <source>
        <dbReference type="Pfam" id="PF11844"/>
    </source>
</evidence>
<dbReference type="GO" id="GO:0051536">
    <property type="term" value="F:iron-sulfur cluster binding"/>
    <property type="evidence" value="ECO:0007669"/>
    <property type="project" value="UniProtKB-KW"/>
</dbReference>
<dbReference type="SUPFAM" id="SSF53807">
    <property type="entry name" value="Helical backbone' metal receptor"/>
    <property type="match status" value="1"/>
</dbReference>
<keyword evidence="7 15" id="KW-0547">Nucleotide-binding</keyword>
<dbReference type="RefSeq" id="WP_042217168.1">
    <property type="nucleotide sequence ID" value="NZ_CP009285.1"/>
</dbReference>
<reference evidence="18" key="1">
    <citation type="submission" date="2014-08" db="EMBL/GenBank/DDBJ databases">
        <title>Comparative genomics of the Paenibacillus odorifer group.</title>
        <authorList>
            <person name="den Bakker H.C."/>
            <person name="Tsai Y.-C.Y.-C."/>
            <person name="Martin N."/>
            <person name="Korlach J."/>
            <person name="Wiedmann M."/>
        </authorList>
    </citation>
    <scope>NUCLEOTIDE SEQUENCE [LARGE SCALE GENOMIC DNA]</scope>
    <source>
        <strain evidence="18">DSM 13188</strain>
    </source>
</reference>
<dbReference type="InterPro" id="IPR024564">
    <property type="entry name" value="Nase_Mo-Fe_CF_bsu_N"/>
</dbReference>
<dbReference type="Gene3D" id="1.20.89.10">
    <property type="entry name" value="Nitrogenase Molybdenum-iron Protein, subunit B, domain 4"/>
    <property type="match status" value="1"/>
</dbReference>
<evidence type="ECO:0000256" key="3">
    <source>
        <dbReference type="ARBA" id="ARBA00011462"/>
    </source>
</evidence>
<dbReference type="GO" id="GO:0046872">
    <property type="term" value="F:metal ion binding"/>
    <property type="evidence" value="ECO:0007669"/>
    <property type="project" value="UniProtKB-KW"/>
</dbReference>
<comment type="catalytic activity">
    <reaction evidence="13 15">
        <text>N2 + 8 reduced [2Fe-2S]-[ferredoxin] + 16 ATP + 16 H2O = H2 + 8 oxidized [2Fe-2S]-[ferredoxin] + 2 NH4(+) + 16 ADP + 16 phosphate + 6 H(+)</text>
        <dbReference type="Rhea" id="RHEA:21448"/>
        <dbReference type="Rhea" id="RHEA-COMP:10000"/>
        <dbReference type="Rhea" id="RHEA-COMP:10001"/>
        <dbReference type="ChEBI" id="CHEBI:15377"/>
        <dbReference type="ChEBI" id="CHEBI:15378"/>
        <dbReference type="ChEBI" id="CHEBI:17997"/>
        <dbReference type="ChEBI" id="CHEBI:18276"/>
        <dbReference type="ChEBI" id="CHEBI:28938"/>
        <dbReference type="ChEBI" id="CHEBI:30616"/>
        <dbReference type="ChEBI" id="CHEBI:33737"/>
        <dbReference type="ChEBI" id="CHEBI:33738"/>
        <dbReference type="ChEBI" id="CHEBI:43474"/>
        <dbReference type="ChEBI" id="CHEBI:456216"/>
        <dbReference type="EC" id="1.18.6.1"/>
    </reaction>
</comment>
<dbReference type="HOGENOM" id="CLU_025876_2_0_9"/>
<evidence type="ECO:0000259" key="16">
    <source>
        <dbReference type="Pfam" id="PF00148"/>
    </source>
</evidence>
<keyword evidence="9 15" id="KW-0560">Oxidoreductase</keyword>
<evidence type="ECO:0000256" key="6">
    <source>
        <dbReference type="ARBA" id="ARBA00022723"/>
    </source>
</evidence>
<dbReference type="InterPro" id="IPR000510">
    <property type="entry name" value="Nase/OxRdtase_comp1"/>
</dbReference>
<dbReference type="GO" id="GO:0005524">
    <property type="term" value="F:ATP binding"/>
    <property type="evidence" value="ECO:0007669"/>
    <property type="project" value="UniProtKB-KW"/>
</dbReference>
<dbReference type="GO" id="GO:0016163">
    <property type="term" value="F:nitrogenase activity"/>
    <property type="evidence" value="ECO:0007669"/>
    <property type="project" value="UniProtKB-EC"/>
</dbReference>
<dbReference type="Pfam" id="PF00148">
    <property type="entry name" value="Oxidored_nitro"/>
    <property type="match status" value="1"/>
</dbReference>
<dbReference type="GO" id="GO:0016612">
    <property type="term" value="C:molybdenum-iron nitrogenase complex"/>
    <property type="evidence" value="ECO:0007669"/>
    <property type="project" value="InterPro"/>
</dbReference>
<evidence type="ECO:0000256" key="8">
    <source>
        <dbReference type="ARBA" id="ARBA00022840"/>
    </source>
</evidence>
<feature type="domain" description="Nitrogenase molybdenum-iron protein beta chain N-terminal" evidence="17">
    <location>
        <begin position="1"/>
        <end position="55"/>
    </location>
</feature>
<evidence type="ECO:0000313" key="19">
    <source>
        <dbReference type="Proteomes" id="UP000029518"/>
    </source>
</evidence>
<keyword evidence="10 15" id="KW-0408">Iron</keyword>
<dbReference type="Gene3D" id="3.40.50.1980">
    <property type="entry name" value="Nitrogenase molybdenum iron protein domain"/>
    <property type="match status" value="3"/>
</dbReference>
<dbReference type="KEGG" id="pbd:PBOR_29340"/>
<keyword evidence="19" id="KW-1185">Reference proteome</keyword>
<evidence type="ECO:0000256" key="14">
    <source>
        <dbReference type="RuleBase" id="RU004021"/>
    </source>
</evidence>
<dbReference type="InterPro" id="IPR050152">
    <property type="entry name" value="ChlB/BchB/BchZ"/>
</dbReference>
<dbReference type="EMBL" id="CP009285">
    <property type="protein sequence ID" value="AIQ60588.1"/>
    <property type="molecule type" value="Genomic_DNA"/>
</dbReference>
<comment type="subunit">
    <text evidence="3 15">Tetramer of two alpha and two beta chains. Forms complex with the iron protein (nitrogenase component 2).</text>
</comment>